<keyword evidence="3" id="KW-0378">Hydrolase</keyword>
<dbReference type="Pfam" id="PF03575">
    <property type="entry name" value="Peptidase_S51"/>
    <property type="match status" value="1"/>
</dbReference>
<dbReference type="InterPro" id="IPR029062">
    <property type="entry name" value="Class_I_gatase-like"/>
</dbReference>
<dbReference type="EMBL" id="RIAR02000001">
    <property type="protein sequence ID" value="NSL90375.1"/>
    <property type="molecule type" value="Genomic_DNA"/>
</dbReference>
<keyword evidence="4" id="KW-0720">Serine protease</keyword>
<dbReference type="PANTHER" id="PTHR36175">
    <property type="entry name" value="CYANOPHYCINASE"/>
    <property type="match status" value="1"/>
</dbReference>
<keyword evidence="2" id="KW-0645">Protease</keyword>
<keyword evidence="6" id="KW-1185">Reference proteome</keyword>
<dbReference type="GO" id="GO:0006508">
    <property type="term" value="P:proteolysis"/>
    <property type="evidence" value="ECO:0007669"/>
    <property type="project" value="UniProtKB-KW"/>
</dbReference>
<dbReference type="InterPro" id="IPR005320">
    <property type="entry name" value="Peptidase_S51"/>
</dbReference>
<dbReference type="AlphaFoldDB" id="A0A3S1CP20"/>
<comment type="caution">
    <text evidence="5">The sequence shown here is derived from an EMBL/GenBank/DDBJ whole genome shotgun (WGS) entry which is preliminary data.</text>
</comment>
<gene>
    <name evidence="5" type="ORF">ECE50_026370</name>
</gene>
<protein>
    <submittedName>
        <fullName evidence="5">Cyanophycinase</fullName>
    </submittedName>
</protein>
<evidence type="ECO:0000256" key="4">
    <source>
        <dbReference type="ARBA" id="ARBA00022825"/>
    </source>
</evidence>
<dbReference type="GO" id="GO:0008236">
    <property type="term" value="F:serine-type peptidase activity"/>
    <property type="evidence" value="ECO:0007669"/>
    <property type="project" value="UniProtKB-KW"/>
</dbReference>
<dbReference type="Proteomes" id="UP000281028">
    <property type="component" value="Unassembled WGS sequence"/>
</dbReference>
<dbReference type="PANTHER" id="PTHR36175:SF1">
    <property type="entry name" value="CYANOPHYCINASE"/>
    <property type="match status" value="1"/>
</dbReference>
<evidence type="ECO:0000256" key="1">
    <source>
        <dbReference type="ARBA" id="ARBA00006534"/>
    </source>
</evidence>
<dbReference type="SUPFAM" id="SSF52317">
    <property type="entry name" value="Class I glutamine amidotransferase-like"/>
    <property type="match status" value="1"/>
</dbReference>
<name>A0A3S1CP20_9BACT</name>
<accession>A0A3S1CP20</accession>
<sequence>MTVRKILRVFLTLTAICYLGHNGSAQTVPGRPASIGILGDTADVVTPVKAGVVLIGGGGNVNSAFRWMIDRSGGGDVVVLTASGNGDYNAEIQALGKVNSVETLNITSRELADNDTVARIIRNAEMLFIAGGDQSRYMNNWRGTKTNAAINYLLREKKVPVGGTSAGCAILSGMYYSGEGSSAVSGVVLSNPYDTTVKLYNNDFLKAPYLQQVISDQHYLKRGREGRHVTFMSRIIRDWRLYPRGIAPDEKTAVAIDEHGVAKVFGVSKACFIFTDKGAAPEQCMAGKPLEWNRRGHALRVYEIAGSDEGNGSFSVADFSPAKASGGNWYWWWVENGQLKKQASDHLIK</sequence>
<evidence type="ECO:0000313" key="6">
    <source>
        <dbReference type="Proteomes" id="UP000281028"/>
    </source>
</evidence>
<evidence type="ECO:0000256" key="2">
    <source>
        <dbReference type="ARBA" id="ARBA00022670"/>
    </source>
</evidence>
<dbReference type="Gene3D" id="3.40.50.880">
    <property type="match status" value="1"/>
</dbReference>
<evidence type="ECO:0000313" key="5">
    <source>
        <dbReference type="EMBL" id="NSL90375.1"/>
    </source>
</evidence>
<organism evidence="5 6">
    <name type="scientific">Chitinophaga solisilvae</name>
    <dbReference type="NCBI Taxonomy" id="1233460"/>
    <lineage>
        <taxon>Bacteria</taxon>
        <taxon>Pseudomonadati</taxon>
        <taxon>Bacteroidota</taxon>
        <taxon>Chitinophagia</taxon>
        <taxon>Chitinophagales</taxon>
        <taxon>Chitinophagaceae</taxon>
        <taxon>Chitinophaga</taxon>
    </lineage>
</organism>
<dbReference type="OrthoDB" id="9799980at2"/>
<proteinExistence type="inferred from homology"/>
<dbReference type="CDD" id="cd03145">
    <property type="entry name" value="GAT1_cyanophycinase"/>
    <property type="match status" value="1"/>
</dbReference>
<reference evidence="5" key="1">
    <citation type="submission" date="2020-05" db="EMBL/GenBank/DDBJ databases">
        <title>Chitinophaga laudate sp. nov., isolated from a tropical peat swamp.</title>
        <authorList>
            <person name="Goh C.B.S."/>
            <person name="Lee M.S."/>
            <person name="Parimannan S."/>
            <person name="Pasbakhsh P."/>
            <person name="Yule C.M."/>
            <person name="Rajandas H."/>
            <person name="Loke S."/>
            <person name="Croft L."/>
            <person name="Tan J.B.L."/>
        </authorList>
    </citation>
    <scope>NUCLEOTIDE SEQUENCE</scope>
    <source>
        <strain evidence="5">Mgbs1</strain>
    </source>
</reference>
<comment type="similarity">
    <text evidence="1">Belongs to the peptidase S51 family.</text>
</comment>
<evidence type="ECO:0000256" key="3">
    <source>
        <dbReference type="ARBA" id="ARBA00022801"/>
    </source>
</evidence>